<name>A0A3B0V0P4_9ZZZZ</name>
<accession>A0A3B0V0P4</accession>
<keyword evidence="1" id="KW-0378">Hydrolase</keyword>
<sequence length="62" mass="7222">MEKQKVNGFIFHTLELKPDYEGKVVATLIEKKAAKSTKKALLYLHGFNDYFFQNHFADWANS</sequence>
<evidence type="ECO:0000313" key="1">
    <source>
        <dbReference type="EMBL" id="VAW30429.1"/>
    </source>
</evidence>
<organism evidence="1">
    <name type="scientific">hydrothermal vent metagenome</name>
    <dbReference type="NCBI Taxonomy" id="652676"/>
    <lineage>
        <taxon>unclassified sequences</taxon>
        <taxon>metagenomes</taxon>
        <taxon>ecological metagenomes</taxon>
    </lineage>
</organism>
<dbReference type="EC" id="3.1.1.5" evidence="1"/>
<reference evidence="1" key="1">
    <citation type="submission" date="2018-06" db="EMBL/GenBank/DDBJ databases">
        <authorList>
            <person name="Zhirakovskaya E."/>
        </authorList>
    </citation>
    <scope>NUCLEOTIDE SEQUENCE</scope>
</reference>
<gene>
    <name evidence="1" type="ORF">MNBD_BACTEROID07-2059</name>
</gene>
<protein>
    <submittedName>
        <fullName evidence="1">Lysophospholipase</fullName>
        <ecNumber evidence="1">3.1.1.5</ecNumber>
    </submittedName>
</protein>
<dbReference type="GO" id="GO:0004622">
    <property type="term" value="F:phosphatidylcholine lysophospholipase activity"/>
    <property type="evidence" value="ECO:0007669"/>
    <property type="project" value="UniProtKB-EC"/>
</dbReference>
<dbReference type="EMBL" id="UOET01000513">
    <property type="protein sequence ID" value="VAW30429.1"/>
    <property type="molecule type" value="Genomic_DNA"/>
</dbReference>
<feature type="non-terminal residue" evidence="1">
    <location>
        <position position="62"/>
    </location>
</feature>
<dbReference type="AlphaFoldDB" id="A0A3B0V0P4"/>
<proteinExistence type="predicted"/>